<evidence type="ECO:0000256" key="1">
    <source>
        <dbReference type="SAM" id="Phobius"/>
    </source>
</evidence>
<evidence type="ECO:0000259" key="2">
    <source>
        <dbReference type="Pfam" id="PF11181"/>
    </source>
</evidence>
<evidence type="ECO:0000313" key="4">
    <source>
        <dbReference type="EMBL" id="KIE06535.1"/>
    </source>
</evidence>
<keyword evidence="5" id="KW-1185">Reference proteome</keyword>
<dbReference type="STRING" id="1479485.DA73_0234770"/>
<evidence type="ECO:0000313" key="5">
    <source>
        <dbReference type="Proteomes" id="UP000029738"/>
    </source>
</evidence>
<keyword evidence="1" id="KW-0812">Transmembrane</keyword>
<evidence type="ECO:0000313" key="3">
    <source>
        <dbReference type="EMBL" id="KAF3890155.1"/>
    </source>
</evidence>
<proteinExistence type="predicted"/>
<dbReference type="InterPro" id="IPR052948">
    <property type="entry name" value="Low_temp-induced_all0457"/>
</dbReference>
<dbReference type="Pfam" id="PF06150">
    <property type="entry name" value="ChaB"/>
    <property type="match status" value="1"/>
</dbReference>
<dbReference type="Gene3D" id="1.10.1740.70">
    <property type="entry name" value="ChaB"/>
    <property type="match status" value="1"/>
</dbReference>
<dbReference type="PANTHER" id="PTHR36109">
    <property type="entry name" value="MEMBRANE PROTEIN-RELATED"/>
    <property type="match status" value="1"/>
</dbReference>
<dbReference type="EMBL" id="JHEG04000001">
    <property type="protein sequence ID" value="KAF3890155.1"/>
    <property type="molecule type" value="Genomic_DNA"/>
</dbReference>
<dbReference type="RefSeq" id="WP_038092479.1">
    <property type="nucleotide sequence ID" value="NZ_JHEG04000001.1"/>
</dbReference>
<dbReference type="Proteomes" id="UP000029738">
    <property type="component" value="Unassembled WGS sequence"/>
</dbReference>
<feature type="transmembrane region" description="Helical" evidence="1">
    <location>
        <begin position="62"/>
        <end position="95"/>
    </location>
</feature>
<keyword evidence="1" id="KW-0472">Membrane</keyword>
<reference evidence="4" key="1">
    <citation type="journal article" date="2015" name="Genome Announc.">
        <title>Draft Genome Sequence of Tolypothrix boutellei Strain VB521301.</title>
        <authorList>
            <person name="Chandrababunaidu M.M."/>
            <person name="Singh D."/>
            <person name="Sen D."/>
            <person name="Bhan S."/>
            <person name="Das S."/>
            <person name="Gupta A."/>
            <person name="Adhikary S.P."/>
            <person name="Tripathy S."/>
        </authorList>
    </citation>
    <scope>NUCLEOTIDE SEQUENCE</scope>
    <source>
        <strain evidence="4">VB521301</strain>
    </source>
</reference>
<comment type="caution">
    <text evidence="4">The sequence shown here is derived from an EMBL/GenBank/DDBJ whole genome shotgun (WGS) entry which is preliminary data.</text>
</comment>
<sequence>MISTSEKTALKSVSAIIKDEKKMQEVVERLIDRSVPKDNISIIGRDFHTETRISGFVTKQDVILDGLATGAIFGSLFGSILALLTGVGVLFIPFLGTVVAAGPLGAALLGAAGGALYGSLGAGIGSALIAMGMPEDKAAVYETRLKTGEFLLVAEVPQEQADEVVSLLESAGAEEVAITDMKIPRQPEGELADNEQISPEIRANLSDDAQKTFVDTYNRSFREANGKDNVLTKAWDRVKQVFDRDEQGTYSKSKVIS</sequence>
<gene>
    <name evidence="4" type="ORF">DA73_0234770</name>
    <name evidence="3" type="ORF">DA73_0400035405</name>
</gene>
<feature type="transmembrane region" description="Helical" evidence="1">
    <location>
        <begin position="107"/>
        <end position="130"/>
    </location>
</feature>
<dbReference type="PANTHER" id="PTHR36109:SF2">
    <property type="entry name" value="MEMBRANE PROTEIN"/>
    <property type="match status" value="1"/>
</dbReference>
<keyword evidence="1" id="KW-1133">Transmembrane helix</keyword>
<dbReference type="SUPFAM" id="SSF140376">
    <property type="entry name" value="ChaB-like"/>
    <property type="match status" value="1"/>
</dbReference>
<dbReference type="OrthoDB" id="457593at2"/>
<accession>A0A0C1R2P7</accession>
<feature type="domain" description="General stress protein 17M-like" evidence="2">
    <location>
        <begin position="17"/>
        <end position="80"/>
    </location>
</feature>
<dbReference type="InterPro" id="IPR025889">
    <property type="entry name" value="GSP17M-like_dom"/>
</dbReference>
<dbReference type="InterPro" id="IPR009317">
    <property type="entry name" value="ChaB"/>
</dbReference>
<dbReference type="InterPro" id="IPR037205">
    <property type="entry name" value="ChaB_sf"/>
</dbReference>
<reference evidence="3" key="2">
    <citation type="submission" date="2019-11" db="EMBL/GenBank/DDBJ databases">
        <title>Improved Assembly of Tolypothrix boutellei genome.</title>
        <authorList>
            <person name="Sarangi A.N."/>
            <person name="Mukherjee M."/>
            <person name="Ghosh S."/>
            <person name="Singh D."/>
            <person name="Das A."/>
            <person name="Kant S."/>
            <person name="Prusty A."/>
            <person name="Tripathy S."/>
        </authorList>
    </citation>
    <scope>NUCLEOTIDE SEQUENCE</scope>
    <source>
        <strain evidence="3">VB521301</strain>
    </source>
</reference>
<dbReference type="Pfam" id="PF11181">
    <property type="entry name" value="YflT"/>
    <property type="match status" value="1"/>
</dbReference>
<dbReference type="EMBL" id="JHEG02000059">
    <property type="protein sequence ID" value="KIE06535.1"/>
    <property type="molecule type" value="Genomic_DNA"/>
</dbReference>
<organism evidence="4">
    <name type="scientific">Tolypothrix bouteillei VB521301</name>
    <dbReference type="NCBI Taxonomy" id="1479485"/>
    <lineage>
        <taxon>Bacteria</taxon>
        <taxon>Bacillati</taxon>
        <taxon>Cyanobacteriota</taxon>
        <taxon>Cyanophyceae</taxon>
        <taxon>Nostocales</taxon>
        <taxon>Tolypothrichaceae</taxon>
        <taxon>Tolypothrix</taxon>
    </lineage>
</organism>
<dbReference type="AlphaFoldDB" id="A0A0C1R2P7"/>
<name>A0A0C1R2P7_9CYAN</name>
<protein>
    <recommendedName>
        <fullName evidence="2">General stress protein 17M-like domain-containing protein</fullName>
    </recommendedName>
</protein>